<organism evidence="2 3">
    <name type="scientific">Thiospirochaeta perfilievii</name>
    <dbReference type="NCBI Taxonomy" id="252967"/>
    <lineage>
        <taxon>Bacteria</taxon>
        <taxon>Pseudomonadati</taxon>
        <taxon>Spirochaetota</taxon>
        <taxon>Spirochaetia</taxon>
        <taxon>Spirochaetales</taxon>
        <taxon>Spirochaetaceae</taxon>
        <taxon>Thiospirochaeta</taxon>
    </lineage>
</organism>
<evidence type="ECO:0000313" key="2">
    <source>
        <dbReference type="EMBL" id="QEN04029.1"/>
    </source>
</evidence>
<dbReference type="PROSITE" id="PS51257">
    <property type="entry name" value="PROKAR_LIPOPROTEIN"/>
    <property type="match status" value="1"/>
</dbReference>
<feature type="signal peptide" evidence="1">
    <location>
        <begin position="1"/>
        <end position="22"/>
    </location>
</feature>
<protein>
    <submittedName>
        <fullName evidence="2">Uncharacterized protein</fullName>
    </submittedName>
</protein>
<accession>A0A5C1QAT6</accession>
<reference evidence="2 3" key="2">
    <citation type="submission" date="2019-09" db="EMBL/GenBank/DDBJ databases">
        <title>Complete Genome Sequence and Methylome Analysis of free living Spirochaetas.</title>
        <authorList>
            <person name="Leshcheva N."/>
            <person name="Mikheeva N."/>
        </authorList>
    </citation>
    <scope>NUCLEOTIDE SEQUENCE [LARGE SCALE GENOMIC DNA]</scope>
    <source>
        <strain evidence="2 3">P</strain>
    </source>
</reference>
<dbReference type="Proteomes" id="UP000323824">
    <property type="component" value="Chromosome"/>
</dbReference>
<evidence type="ECO:0000313" key="3">
    <source>
        <dbReference type="Proteomes" id="UP000323824"/>
    </source>
</evidence>
<dbReference type="RefSeq" id="WP_149567286.1">
    <property type="nucleotide sequence ID" value="NZ_CP035807.1"/>
</dbReference>
<name>A0A5C1QAT6_9SPIO</name>
<proteinExistence type="predicted"/>
<reference evidence="2 3" key="1">
    <citation type="submission" date="2019-02" db="EMBL/GenBank/DDBJ databases">
        <authorList>
            <person name="Fomenkov A."/>
            <person name="Dubinina G."/>
            <person name="Grabovich M."/>
            <person name="Vincze T."/>
            <person name="Roberts R.J."/>
        </authorList>
    </citation>
    <scope>NUCLEOTIDE SEQUENCE [LARGE SCALE GENOMIC DNA]</scope>
    <source>
        <strain evidence="2 3">P</strain>
    </source>
</reference>
<dbReference type="EMBL" id="CP035807">
    <property type="protein sequence ID" value="QEN04029.1"/>
    <property type="molecule type" value="Genomic_DNA"/>
</dbReference>
<dbReference type="AlphaFoldDB" id="A0A5C1QAT6"/>
<evidence type="ECO:0000256" key="1">
    <source>
        <dbReference type="SAM" id="SignalP"/>
    </source>
</evidence>
<keyword evidence="1" id="KW-0732">Signal</keyword>
<sequence>MKKLFLLISILAFFTGCSNLFNDEVSVGLVITPTGLPNTRAVDSSVTKLELWISDPGVDYKFVQEEDYDHTQFFTTVEDELIDLEGGVVRNIYSNSNSIDFSIRTNIEKTFTVRVVYETGWVFMGHTTQAISPYVSTIQIKIYETAFSVQNRTFEDWNDFIKD</sequence>
<keyword evidence="3" id="KW-1185">Reference proteome</keyword>
<feature type="chain" id="PRO_5023076409" evidence="1">
    <location>
        <begin position="23"/>
        <end position="163"/>
    </location>
</feature>
<dbReference type="KEGG" id="sper:EW093_04700"/>
<gene>
    <name evidence="2" type="ORF">EW093_04700</name>
</gene>